<protein>
    <submittedName>
        <fullName evidence="1">Uncharacterized protein</fullName>
    </submittedName>
</protein>
<evidence type="ECO:0000313" key="2">
    <source>
        <dbReference type="Proteomes" id="UP000620596"/>
    </source>
</evidence>
<reference evidence="1" key="2">
    <citation type="submission" date="2020-09" db="EMBL/GenBank/DDBJ databases">
        <authorList>
            <person name="Sun Q."/>
            <person name="Zhou Y."/>
        </authorList>
    </citation>
    <scope>NUCLEOTIDE SEQUENCE</scope>
    <source>
        <strain evidence="1">CGMCC 1.15322</strain>
    </source>
</reference>
<proteinExistence type="predicted"/>
<name>A0A916WJ43_9BURK</name>
<comment type="caution">
    <text evidence="1">The sequence shown here is derived from an EMBL/GenBank/DDBJ whole genome shotgun (WGS) entry which is preliminary data.</text>
</comment>
<gene>
    <name evidence="1" type="ORF">GCM10011496_24370</name>
</gene>
<keyword evidence="2" id="KW-1185">Reference proteome</keyword>
<evidence type="ECO:0000313" key="1">
    <source>
        <dbReference type="EMBL" id="GGB02500.1"/>
    </source>
</evidence>
<dbReference type="Proteomes" id="UP000620596">
    <property type="component" value="Unassembled WGS sequence"/>
</dbReference>
<dbReference type="AlphaFoldDB" id="A0A916WJ43"/>
<sequence length="70" mass="7682">MRLPGRNQRLKPRVHGLKSRITSAVVAVQVGIEKGVETAPLQCDFDKIDSLFGMRRIPAVYDSAGFSAPE</sequence>
<organism evidence="1 2">
    <name type="scientific">Polaromonas eurypsychrophila</name>
    <dbReference type="NCBI Taxonomy" id="1614635"/>
    <lineage>
        <taxon>Bacteria</taxon>
        <taxon>Pseudomonadati</taxon>
        <taxon>Pseudomonadota</taxon>
        <taxon>Betaproteobacteria</taxon>
        <taxon>Burkholderiales</taxon>
        <taxon>Comamonadaceae</taxon>
        <taxon>Polaromonas</taxon>
    </lineage>
</organism>
<accession>A0A916WJ43</accession>
<reference evidence="1" key="1">
    <citation type="journal article" date="2014" name="Int. J. Syst. Evol. Microbiol.">
        <title>Complete genome sequence of Corynebacterium casei LMG S-19264T (=DSM 44701T), isolated from a smear-ripened cheese.</title>
        <authorList>
            <consortium name="US DOE Joint Genome Institute (JGI-PGF)"/>
            <person name="Walter F."/>
            <person name="Albersmeier A."/>
            <person name="Kalinowski J."/>
            <person name="Ruckert C."/>
        </authorList>
    </citation>
    <scope>NUCLEOTIDE SEQUENCE</scope>
    <source>
        <strain evidence="1">CGMCC 1.15322</strain>
    </source>
</reference>
<dbReference type="EMBL" id="BMIG01000008">
    <property type="protein sequence ID" value="GGB02500.1"/>
    <property type="molecule type" value="Genomic_DNA"/>
</dbReference>